<reference evidence="3 4" key="1">
    <citation type="submission" date="2024-10" db="EMBL/GenBank/DDBJ databases">
        <title>The Natural Products Discovery Center: Release of the First 8490 Sequenced Strains for Exploring Actinobacteria Biosynthetic Diversity.</title>
        <authorList>
            <person name="Kalkreuter E."/>
            <person name="Kautsar S.A."/>
            <person name="Yang D."/>
            <person name="Bader C.D."/>
            <person name="Teijaro C.N."/>
            <person name="Fluegel L."/>
            <person name="Davis C.M."/>
            <person name="Simpson J.R."/>
            <person name="Lauterbach L."/>
            <person name="Steele A.D."/>
            <person name="Gui C."/>
            <person name="Meng S."/>
            <person name="Li G."/>
            <person name="Viehrig K."/>
            <person name="Ye F."/>
            <person name="Su P."/>
            <person name="Kiefer A.F."/>
            <person name="Nichols A."/>
            <person name="Cepeda A.J."/>
            <person name="Yan W."/>
            <person name="Fan B."/>
            <person name="Jiang Y."/>
            <person name="Adhikari A."/>
            <person name="Zheng C.-J."/>
            <person name="Schuster L."/>
            <person name="Cowan T.M."/>
            <person name="Smanski M.J."/>
            <person name="Chevrette M.G."/>
            <person name="De Carvalho L.P.S."/>
            <person name="Shen B."/>
        </authorList>
    </citation>
    <scope>NUCLEOTIDE SEQUENCE [LARGE SCALE GENOMIC DNA]</scope>
    <source>
        <strain evidence="3 4">NPDC000087</strain>
    </source>
</reference>
<evidence type="ECO:0000313" key="3">
    <source>
        <dbReference type="EMBL" id="MFF5287975.1"/>
    </source>
</evidence>
<gene>
    <name evidence="3" type="ORF">ACFY35_00955</name>
</gene>
<evidence type="ECO:0000313" key="4">
    <source>
        <dbReference type="Proteomes" id="UP001602245"/>
    </source>
</evidence>
<evidence type="ECO:0000256" key="2">
    <source>
        <dbReference type="SAM" id="Phobius"/>
    </source>
</evidence>
<evidence type="ECO:0000256" key="1">
    <source>
        <dbReference type="SAM" id="MobiDB-lite"/>
    </source>
</evidence>
<dbReference type="EMBL" id="JBIAZU010000001">
    <property type="protein sequence ID" value="MFF5287975.1"/>
    <property type="molecule type" value="Genomic_DNA"/>
</dbReference>
<keyword evidence="2" id="KW-0472">Membrane</keyword>
<dbReference type="RefSeq" id="WP_020518406.1">
    <property type="nucleotide sequence ID" value="NZ_JBIAZU010000001.1"/>
</dbReference>
<organism evidence="3 4">
    <name type="scientific">Paractinoplanes globisporus</name>
    <dbReference type="NCBI Taxonomy" id="113565"/>
    <lineage>
        <taxon>Bacteria</taxon>
        <taxon>Bacillati</taxon>
        <taxon>Actinomycetota</taxon>
        <taxon>Actinomycetes</taxon>
        <taxon>Micromonosporales</taxon>
        <taxon>Micromonosporaceae</taxon>
        <taxon>Paractinoplanes</taxon>
    </lineage>
</organism>
<sequence length="110" mass="11335">MKRPDPYGLRDGSAGPRRAGSFFDSMALLVLIAGVLIALILAGNGAGGQAVLTGLVALVVAASIHTSAVAMRWMAAMYELASRGFEPVAAPTSEGRPEDLSSGRSHRRAA</sequence>
<protein>
    <submittedName>
        <fullName evidence="3">Uncharacterized protein</fullName>
    </submittedName>
</protein>
<dbReference type="Proteomes" id="UP001602245">
    <property type="component" value="Unassembled WGS sequence"/>
</dbReference>
<feature type="transmembrane region" description="Helical" evidence="2">
    <location>
        <begin position="21"/>
        <end position="43"/>
    </location>
</feature>
<feature type="transmembrane region" description="Helical" evidence="2">
    <location>
        <begin position="49"/>
        <end position="73"/>
    </location>
</feature>
<keyword evidence="4" id="KW-1185">Reference proteome</keyword>
<feature type="region of interest" description="Disordered" evidence="1">
    <location>
        <begin position="88"/>
        <end position="110"/>
    </location>
</feature>
<name>A0ABW6W3V1_9ACTN</name>
<accession>A0ABW6W3V1</accession>
<keyword evidence="2" id="KW-1133">Transmembrane helix</keyword>
<comment type="caution">
    <text evidence="3">The sequence shown here is derived from an EMBL/GenBank/DDBJ whole genome shotgun (WGS) entry which is preliminary data.</text>
</comment>
<proteinExistence type="predicted"/>
<keyword evidence="2" id="KW-0812">Transmembrane</keyword>